<dbReference type="Pfam" id="PF17862">
    <property type="entry name" value="AAA_lid_3"/>
    <property type="match status" value="1"/>
</dbReference>
<dbReference type="InterPro" id="IPR027417">
    <property type="entry name" value="P-loop_NTPase"/>
</dbReference>
<feature type="domain" description="AAA+ ATPase" evidence="6">
    <location>
        <begin position="363"/>
        <end position="587"/>
    </location>
</feature>
<dbReference type="PANTHER" id="PTHR23074">
    <property type="entry name" value="AAA DOMAIN-CONTAINING"/>
    <property type="match status" value="1"/>
</dbReference>
<evidence type="ECO:0000256" key="4">
    <source>
        <dbReference type="SAM" id="Coils"/>
    </source>
</evidence>
<feature type="region of interest" description="Disordered" evidence="5">
    <location>
        <begin position="503"/>
        <end position="548"/>
    </location>
</feature>
<feature type="compositionally biased region" description="Acidic residues" evidence="5">
    <location>
        <begin position="233"/>
        <end position="253"/>
    </location>
</feature>
<feature type="compositionally biased region" description="Basic and acidic residues" evidence="5">
    <location>
        <begin position="211"/>
        <end position="225"/>
    </location>
</feature>
<comment type="caution">
    <text evidence="7">The sequence shown here is derived from an EMBL/GenBank/DDBJ whole genome shotgun (WGS) entry which is preliminary data.</text>
</comment>
<dbReference type="Pfam" id="PF00004">
    <property type="entry name" value="AAA"/>
    <property type="match status" value="2"/>
</dbReference>
<evidence type="ECO:0000256" key="1">
    <source>
        <dbReference type="ARBA" id="ARBA00006914"/>
    </source>
</evidence>
<keyword evidence="3" id="KW-0067">ATP-binding</keyword>
<feature type="compositionally biased region" description="Low complexity" evidence="5">
    <location>
        <begin position="503"/>
        <end position="516"/>
    </location>
</feature>
<keyword evidence="4" id="KW-0175">Coiled coil</keyword>
<gene>
    <name evidence="7" type="ORF">ADUPG1_000049</name>
</gene>
<reference evidence="7" key="1">
    <citation type="submission" date="2022-03" db="EMBL/GenBank/DDBJ databases">
        <title>Draft genome sequence of Aduncisulcus paluster, a free-living microaerophilic Fornicata.</title>
        <authorList>
            <person name="Yuyama I."/>
            <person name="Kume K."/>
            <person name="Tamura T."/>
            <person name="Inagaki Y."/>
            <person name="Hashimoto T."/>
        </authorList>
    </citation>
    <scope>NUCLEOTIDE SEQUENCE</scope>
    <source>
        <strain evidence="7">NY0171</strain>
    </source>
</reference>
<dbReference type="PRINTS" id="PR00830">
    <property type="entry name" value="ENDOLAPTASE"/>
</dbReference>
<dbReference type="Gene3D" id="1.10.8.60">
    <property type="match status" value="1"/>
</dbReference>
<dbReference type="InterPro" id="IPR041569">
    <property type="entry name" value="AAA_lid_3"/>
</dbReference>
<dbReference type="SUPFAM" id="SSF52540">
    <property type="entry name" value="P-loop containing nucleoside triphosphate hydrolases"/>
    <property type="match status" value="1"/>
</dbReference>
<evidence type="ECO:0000313" key="8">
    <source>
        <dbReference type="Proteomes" id="UP001057375"/>
    </source>
</evidence>
<dbReference type="PANTHER" id="PTHR23074:SF17">
    <property type="entry name" value="FIDGETIN-LIKE PROTEIN 1"/>
    <property type="match status" value="1"/>
</dbReference>
<dbReference type="InterPro" id="IPR050304">
    <property type="entry name" value="MT-severing_AAA_ATPase"/>
</dbReference>
<dbReference type="PROSITE" id="PS00674">
    <property type="entry name" value="AAA"/>
    <property type="match status" value="1"/>
</dbReference>
<proteinExistence type="inferred from homology"/>
<evidence type="ECO:0000313" key="7">
    <source>
        <dbReference type="EMBL" id="GKT27471.1"/>
    </source>
</evidence>
<name>A0ABQ5K4I6_9EUKA</name>
<dbReference type="Gene3D" id="3.40.50.300">
    <property type="entry name" value="P-loop containing nucleotide triphosphate hydrolases"/>
    <property type="match status" value="2"/>
</dbReference>
<feature type="compositionally biased region" description="Basic and acidic residues" evidence="5">
    <location>
        <begin position="746"/>
        <end position="755"/>
    </location>
</feature>
<dbReference type="EMBL" id="BQXS01000018">
    <property type="protein sequence ID" value="GKT27471.1"/>
    <property type="molecule type" value="Genomic_DNA"/>
</dbReference>
<feature type="non-terminal residue" evidence="7">
    <location>
        <position position="1598"/>
    </location>
</feature>
<accession>A0ABQ5K4I6</accession>
<dbReference type="InterPro" id="IPR003960">
    <property type="entry name" value="ATPase_AAA_CS"/>
</dbReference>
<dbReference type="Proteomes" id="UP001057375">
    <property type="component" value="Unassembled WGS sequence"/>
</dbReference>
<dbReference type="SMART" id="SM00382">
    <property type="entry name" value="AAA"/>
    <property type="match status" value="1"/>
</dbReference>
<feature type="region of interest" description="Disordered" evidence="5">
    <location>
        <begin position="138"/>
        <end position="306"/>
    </location>
</feature>
<feature type="compositionally biased region" description="Basic residues" evidence="5">
    <location>
        <begin position="265"/>
        <end position="277"/>
    </location>
</feature>
<dbReference type="InterPro" id="IPR003959">
    <property type="entry name" value="ATPase_AAA_core"/>
</dbReference>
<evidence type="ECO:0000256" key="5">
    <source>
        <dbReference type="SAM" id="MobiDB-lite"/>
    </source>
</evidence>
<feature type="compositionally biased region" description="Acidic residues" evidence="5">
    <location>
        <begin position="522"/>
        <end position="534"/>
    </location>
</feature>
<evidence type="ECO:0000256" key="2">
    <source>
        <dbReference type="ARBA" id="ARBA00022741"/>
    </source>
</evidence>
<feature type="region of interest" description="Disordered" evidence="5">
    <location>
        <begin position="742"/>
        <end position="762"/>
    </location>
</feature>
<dbReference type="InterPro" id="IPR003593">
    <property type="entry name" value="AAA+_ATPase"/>
</dbReference>
<protein>
    <submittedName>
        <fullName evidence="7">Fidgetin-like protein 1</fullName>
    </submittedName>
</protein>
<organism evidence="7 8">
    <name type="scientific">Aduncisulcus paluster</name>
    <dbReference type="NCBI Taxonomy" id="2918883"/>
    <lineage>
        <taxon>Eukaryota</taxon>
        <taxon>Metamonada</taxon>
        <taxon>Carpediemonas-like organisms</taxon>
        <taxon>Aduncisulcus</taxon>
    </lineage>
</organism>
<sequence>MFHDKLQFLSDLYSIELDAFAQGSPDSFDLLRIAEFVVGQDNPSLAAVLGSAGDGMLPKDIKLHIEDSSLHSMDSNGYYIDGPILKPIPKDPEVSVQDLAKLEQHIKEQKHIIEKQQQDLQIQQRELMMMKIQASSFQKQLSPTLSTKQTQTIPSKSNSTSLSSSSSAAQDQWSSTRKKWDVEGQSFDIFGGSQSPQSPSDARARRRQEKQKRAEEAKSYRRTDVLKSSFNLLDEDEQDRVREEQEELEEEEQEEKRRSREKEKERRRRERRRRHDRHGSPDRGGSGSREEEDDEDKEKNTKYPGLEHLESSLITRVESTIVQGSVSVQWDDIAGLEPVKKAIKECVVWPLQNPLLFTGMRAPPRGILLFGPPGTGKTLIGKAIASQVNATFFSLSASSLTSKWIGEGEAMVKALFRKTLIGKAIASQVNATFFSLSASSLTSKWIGEGEAMVKALFSIARYCAPSVIFLDEIDSLLTKRSDSEDHLLRMKTEFLVQLDGVPASSPVSSVLSRSTPRYYGKDEEDDEEEEEEGGVGDSHHGKKTSRCKREMPENPLVILVGATNRPDWIDEAARRRLAGRFYIPLPDAPARKYLILSSLYREKIDHSLTSDEIEHIVEKTDGYSGSDLSVLLREASLAPVREFIRDCASEQEVRNGTSGDVRRVCAKDFERSLAIVRPSVSSDELKQYVDFDEKFGMKHPKSSSKRSQYFIQLIEPEFIHEGYLSSSPIPRDAPNVRSPDITAIEAKNRTKGKGDEEYDQSSNAQKMMKGEHYWGKFTEISLPFSTSTPIKGAYICIGEYTRFTYPPLYLIFSLTSSKGEKMVKKYEFPELEKTSWFFLPIDLSDVVLCEITGKRRWKECFEIKSLIFISREETPEEITSREAREKLWSEAPVVNPEFVKEGDEESFGRDSIPIPRDDPKLVDPSFSMVKCKDDSKSKESKYYDQSSRAQKMLKGEGIVHLSHLSIPFPSPSPMKGAYICVDKNDSSPSLLFTFTDCDGKKTFKKYEFTRPKHWYEWLFLPIDLDNVVLCEIEGKRTWDMKNSRYFWIYSLVFLRGDDIPTSPPLLTHVPVPFSSSKTPTSTLSLPSKPVKEEEEDTCHMSSSTDAVIQTVQPEFIHKGNYKCCPIPRDSPNIKSAELPTIEAIDGTKEKYDEEYDQSSEAQMMMKGECNIGYFTDISIPFSSSSPMKGAYICLRGVSSNPSPPSHLIFTLISSKGEKTSKIYEFPEVEGYHWHFLPVDLLDIVLCEITGEGREEECFGFGIESIVFISREETPEEIKSCEAREKLWSEAPVVKPEFVKEGWSSIRIVHDNPELEDPLFSIVKLSFSMVKCKNDSVSKESEEYDTSSEAQKMLKGEGGVSLSHLSIPFPSPSPMKGAYICVDKFWSSPFLLFTFTDCDGKKTYKKYEFTRSEHRFEWHFLPIDLDNVVLCEIEGKGKWVEENSRDFNIDSLEFLREETPEERCIRESIEEQWSKAPTIKSEFVNSGDASAIPIPRDNAAVNNPSFEMVKGKHDLYCQESKEYDRSEEVQKMLKCEGRVELSHLSIPFPSPSPMKGAYICVEKDSSSPSLRFTFTDCDGKKTSKKYEFIRPKHRFEWHF</sequence>
<evidence type="ECO:0000259" key="6">
    <source>
        <dbReference type="SMART" id="SM00382"/>
    </source>
</evidence>
<feature type="compositionally biased region" description="Basic and acidic residues" evidence="5">
    <location>
        <begin position="254"/>
        <end position="264"/>
    </location>
</feature>
<feature type="compositionally biased region" description="Polar residues" evidence="5">
    <location>
        <begin position="138"/>
        <end position="154"/>
    </location>
</feature>
<dbReference type="Pfam" id="PF09336">
    <property type="entry name" value="Vps4_C"/>
    <property type="match status" value="1"/>
</dbReference>
<keyword evidence="8" id="KW-1185">Reference proteome</keyword>
<dbReference type="InterPro" id="IPR015415">
    <property type="entry name" value="Spast_Vps4_C"/>
</dbReference>
<feature type="compositionally biased region" description="Basic and acidic residues" evidence="5">
    <location>
        <begin position="297"/>
        <end position="306"/>
    </location>
</feature>
<comment type="similarity">
    <text evidence="1">Belongs to the AAA ATPase family.</text>
</comment>
<feature type="coiled-coil region" evidence="4">
    <location>
        <begin position="99"/>
        <end position="133"/>
    </location>
</feature>
<evidence type="ECO:0000256" key="3">
    <source>
        <dbReference type="ARBA" id="ARBA00022840"/>
    </source>
</evidence>
<keyword evidence="2" id="KW-0547">Nucleotide-binding</keyword>
<feature type="compositionally biased region" description="Low complexity" evidence="5">
    <location>
        <begin position="155"/>
        <end position="175"/>
    </location>
</feature>